<dbReference type="EMBL" id="JAXAVX010000003">
    <property type="protein sequence ID" value="MDX8151772.1"/>
    <property type="molecule type" value="Genomic_DNA"/>
</dbReference>
<organism evidence="3 4">
    <name type="scientific">Patulibacter brassicae</name>
    <dbReference type="NCBI Taxonomy" id="1705717"/>
    <lineage>
        <taxon>Bacteria</taxon>
        <taxon>Bacillati</taxon>
        <taxon>Actinomycetota</taxon>
        <taxon>Thermoleophilia</taxon>
        <taxon>Solirubrobacterales</taxon>
        <taxon>Patulibacteraceae</taxon>
        <taxon>Patulibacter</taxon>
    </lineage>
</organism>
<keyword evidence="1" id="KW-0812">Transmembrane</keyword>
<feature type="transmembrane region" description="Helical" evidence="1">
    <location>
        <begin position="17"/>
        <end position="46"/>
    </location>
</feature>
<proteinExistence type="predicted"/>
<dbReference type="Pfam" id="PF26273">
    <property type="entry name" value="Gly_zipper"/>
    <property type="match status" value="1"/>
</dbReference>
<accession>A0ABU4VK97</accession>
<evidence type="ECO:0000259" key="2">
    <source>
        <dbReference type="Pfam" id="PF26273"/>
    </source>
</evidence>
<dbReference type="InterPro" id="IPR058598">
    <property type="entry name" value="Gly_zipper-like_dom"/>
</dbReference>
<evidence type="ECO:0000313" key="4">
    <source>
        <dbReference type="Proteomes" id="UP001277761"/>
    </source>
</evidence>
<gene>
    <name evidence="3" type="ORF">SK069_09220</name>
</gene>
<keyword evidence="1" id="KW-1133">Transmembrane helix</keyword>
<dbReference type="Proteomes" id="UP001277761">
    <property type="component" value="Unassembled WGS sequence"/>
</dbReference>
<comment type="caution">
    <text evidence="3">The sequence shown here is derived from an EMBL/GenBank/DDBJ whole genome shotgun (WGS) entry which is preliminary data.</text>
</comment>
<dbReference type="RefSeq" id="WP_319953924.1">
    <property type="nucleotide sequence ID" value="NZ_JAXAVX010000003.1"/>
</dbReference>
<evidence type="ECO:0000256" key="1">
    <source>
        <dbReference type="SAM" id="Phobius"/>
    </source>
</evidence>
<keyword evidence="4" id="KW-1185">Reference proteome</keyword>
<keyword evidence="1" id="KW-0472">Membrane</keyword>
<reference evidence="3 4" key="1">
    <citation type="submission" date="2023-11" db="EMBL/GenBank/DDBJ databases">
        <authorList>
            <person name="Xu M."/>
            <person name="Jiang T."/>
        </authorList>
    </citation>
    <scope>NUCLEOTIDE SEQUENCE [LARGE SCALE GENOMIC DNA]</scope>
    <source>
        <strain evidence="3 4">SD</strain>
    </source>
</reference>
<protein>
    <recommendedName>
        <fullName evidence="2">Glycine zipper-like domain-containing protein</fullName>
    </recommendedName>
</protein>
<evidence type="ECO:0000313" key="3">
    <source>
        <dbReference type="EMBL" id="MDX8151772.1"/>
    </source>
</evidence>
<sequence>MTDERDVQDVQAELGRWIAVGLVLGAAVGLLLGNLAIGIGIGLALGAGYGATRLRRDEE</sequence>
<name>A0ABU4VK97_9ACTN</name>
<feature type="domain" description="Glycine zipper-like" evidence="2">
    <location>
        <begin position="13"/>
        <end position="52"/>
    </location>
</feature>